<feature type="compositionally biased region" description="Basic residues" evidence="1">
    <location>
        <begin position="89"/>
        <end position="107"/>
    </location>
</feature>
<sequence>MNSGVYAPAAPPGASYNYTQHPIQSTLSGRISRALEGKHRAPRRRCPCAQRARSMHMRSHIRTLSAHGHTRASSTRRPAHMPAGARAPRTTRMHIGSRQRATHHRAARYPAQRGPSLSPRYGEAQRGAQPRAGCRPGSATCVSVFTRTSKLPPMLPPLSAFRTRACELRPWVLHIVRGGVCGGRLPRRRAPIDDKSASAGHARTSVCVG</sequence>
<protein>
    <submittedName>
        <fullName evidence="2">Uncharacterized protein</fullName>
    </submittedName>
</protein>
<organism evidence="2 3">
    <name type="scientific">Hypholoma sublateritium (strain FD-334 SS-4)</name>
    <dbReference type="NCBI Taxonomy" id="945553"/>
    <lineage>
        <taxon>Eukaryota</taxon>
        <taxon>Fungi</taxon>
        <taxon>Dikarya</taxon>
        <taxon>Basidiomycota</taxon>
        <taxon>Agaricomycotina</taxon>
        <taxon>Agaricomycetes</taxon>
        <taxon>Agaricomycetidae</taxon>
        <taxon>Agaricales</taxon>
        <taxon>Agaricineae</taxon>
        <taxon>Strophariaceae</taxon>
        <taxon>Hypholoma</taxon>
    </lineage>
</organism>
<evidence type="ECO:0000313" key="2">
    <source>
        <dbReference type="EMBL" id="KJA23983.1"/>
    </source>
</evidence>
<gene>
    <name evidence="2" type="ORF">HYPSUDRAFT_65803</name>
</gene>
<accession>A0A0D2MJV3</accession>
<feature type="region of interest" description="Disordered" evidence="1">
    <location>
        <begin position="1"/>
        <end position="20"/>
    </location>
</feature>
<reference evidence="3" key="1">
    <citation type="submission" date="2014-04" db="EMBL/GenBank/DDBJ databases">
        <title>Evolutionary Origins and Diversification of the Mycorrhizal Mutualists.</title>
        <authorList>
            <consortium name="DOE Joint Genome Institute"/>
            <consortium name="Mycorrhizal Genomics Consortium"/>
            <person name="Kohler A."/>
            <person name="Kuo A."/>
            <person name="Nagy L.G."/>
            <person name="Floudas D."/>
            <person name="Copeland A."/>
            <person name="Barry K.W."/>
            <person name="Cichocki N."/>
            <person name="Veneault-Fourrey C."/>
            <person name="LaButti K."/>
            <person name="Lindquist E.A."/>
            <person name="Lipzen A."/>
            <person name="Lundell T."/>
            <person name="Morin E."/>
            <person name="Murat C."/>
            <person name="Riley R."/>
            <person name="Ohm R."/>
            <person name="Sun H."/>
            <person name="Tunlid A."/>
            <person name="Henrissat B."/>
            <person name="Grigoriev I.V."/>
            <person name="Hibbett D.S."/>
            <person name="Martin F."/>
        </authorList>
    </citation>
    <scope>NUCLEOTIDE SEQUENCE [LARGE SCALE GENOMIC DNA]</scope>
    <source>
        <strain evidence="3">FD-334 SS-4</strain>
    </source>
</reference>
<evidence type="ECO:0000256" key="1">
    <source>
        <dbReference type="SAM" id="MobiDB-lite"/>
    </source>
</evidence>
<evidence type="ECO:0000313" key="3">
    <source>
        <dbReference type="Proteomes" id="UP000054270"/>
    </source>
</evidence>
<keyword evidence="3" id="KW-1185">Reference proteome</keyword>
<dbReference type="AlphaFoldDB" id="A0A0D2MJV3"/>
<name>A0A0D2MJV3_HYPSF</name>
<proteinExistence type="predicted"/>
<dbReference type="EMBL" id="KN817539">
    <property type="protein sequence ID" value="KJA23983.1"/>
    <property type="molecule type" value="Genomic_DNA"/>
</dbReference>
<feature type="region of interest" description="Disordered" evidence="1">
    <location>
        <begin position="36"/>
        <end position="137"/>
    </location>
</feature>
<dbReference type="Proteomes" id="UP000054270">
    <property type="component" value="Unassembled WGS sequence"/>
</dbReference>